<sequence>MLGFTSIKLYFNKTCGYHLTYIEKFHYIMRGKNESQDLQHPN</sequence>
<name>A0AAU8GH26_9CAUD</name>
<organism evidence="1">
    <name type="scientific">Salmonella phage vB_STmST313_KE28</name>
    <dbReference type="NCBI Taxonomy" id="3161179"/>
    <lineage>
        <taxon>Viruses</taxon>
        <taxon>Duplodnaviria</taxon>
        <taxon>Heunggongvirae</taxon>
        <taxon>Uroviricota</taxon>
        <taxon>Caudoviricetes</taxon>
        <taxon>Pantevenvirales</taxon>
        <taxon>Ackermannviridae</taxon>
        <taxon>Cvivirinae</taxon>
        <taxon>Kuttervirus</taxon>
    </lineage>
</organism>
<dbReference type="EMBL" id="PP856727">
    <property type="protein sequence ID" value="XCH41286.1"/>
    <property type="molecule type" value="Genomic_DNA"/>
</dbReference>
<proteinExistence type="predicted"/>
<gene>
    <name evidence="1" type="ORF">YANPRGVA_CDS0110</name>
</gene>
<accession>A0AAU8GH26</accession>
<protein>
    <submittedName>
        <fullName evidence="1">Uncharacterized protein</fullName>
    </submittedName>
</protein>
<evidence type="ECO:0000313" key="1">
    <source>
        <dbReference type="EMBL" id="XCH41286.1"/>
    </source>
</evidence>
<reference evidence="1" key="1">
    <citation type="submission" date="2024-05" db="EMBL/GenBank/DDBJ databases">
        <authorList>
            <person name="Mugo M.M."/>
            <person name="Musyoki A.M."/>
            <person name="Makumi A.M."/>
            <person name="Mutai I."/>
            <person name="Drechsel O."/>
            <person name="Kering K.K."/>
            <person name="Muturi P."/>
            <person name="Mbae C.K."/>
            <person name="Kariuki S.M."/>
        </authorList>
    </citation>
    <scope>NUCLEOTIDE SEQUENCE</scope>
</reference>